<name>A0AAD4ADY6_9GAMM</name>
<sequence length="50" mass="6024">MFLGIKILNKEYFISKSPSYNSNYHRLITCLLVLDQVSGKYYRYFNNLRV</sequence>
<gene>
    <name evidence="1" type="ORF">PCIT_b0113</name>
</gene>
<reference evidence="1" key="1">
    <citation type="journal article" date="2012" name="J. Bacteriol.">
        <title>Genome sequences of type strains of seven species of the marine bacterium Pseudoalteromonas.</title>
        <authorList>
            <person name="Xie B.B."/>
            <person name="Shu Y.L."/>
            <person name="Qin Q.L."/>
            <person name="Rong J.C."/>
            <person name="Zhang X.Y."/>
            <person name="Chen X.L."/>
            <person name="Shi M."/>
            <person name="He H.L."/>
            <person name="Zhou B.C."/>
            <person name="Zhang Y.Z."/>
        </authorList>
    </citation>
    <scope>NUCLEOTIDE SEQUENCE</scope>
    <source>
        <strain evidence="1">DSM 8771</strain>
    </source>
</reference>
<comment type="caution">
    <text evidence="1">The sequence shown here is derived from an EMBL/GenBank/DDBJ whole genome shotgun (WGS) entry which is preliminary data.</text>
</comment>
<dbReference type="EMBL" id="AHBZ03000027">
    <property type="protein sequence ID" value="KAF7764187.1"/>
    <property type="molecule type" value="Genomic_DNA"/>
</dbReference>
<organism evidence="1 2">
    <name type="scientific">Pseudoalteromonas citrea</name>
    <dbReference type="NCBI Taxonomy" id="43655"/>
    <lineage>
        <taxon>Bacteria</taxon>
        <taxon>Pseudomonadati</taxon>
        <taxon>Pseudomonadota</taxon>
        <taxon>Gammaproteobacteria</taxon>
        <taxon>Alteromonadales</taxon>
        <taxon>Pseudoalteromonadaceae</taxon>
        <taxon>Pseudoalteromonas</taxon>
    </lineage>
</organism>
<proteinExistence type="predicted"/>
<protein>
    <submittedName>
        <fullName evidence="1">Uncharacterized protein</fullName>
    </submittedName>
</protein>
<dbReference type="AlphaFoldDB" id="A0AAD4ADY6"/>
<reference evidence="1" key="2">
    <citation type="submission" date="2015-03" db="EMBL/GenBank/DDBJ databases">
        <title>Genome sequence of Pseudoalteromonas citrea.</title>
        <authorList>
            <person name="Xie B.-B."/>
            <person name="Rong J.-C."/>
            <person name="Qin Q.-L."/>
            <person name="Zhang Y.-Z."/>
        </authorList>
    </citation>
    <scope>NUCLEOTIDE SEQUENCE</scope>
    <source>
        <strain evidence="1">DSM 8771</strain>
    </source>
</reference>
<evidence type="ECO:0000313" key="1">
    <source>
        <dbReference type="EMBL" id="KAF7764187.1"/>
    </source>
</evidence>
<accession>A0AAD4ADY6</accession>
<evidence type="ECO:0000313" key="2">
    <source>
        <dbReference type="Proteomes" id="UP000016487"/>
    </source>
</evidence>
<dbReference type="Proteomes" id="UP000016487">
    <property type="component" value="Unassembled WGS sequence"/>
</dbReference>